<dbReference type="OrthoDB" id="1832444at2"/>
<protein>
    <recommendedName>
        <fullName evidence="4">Glycosyltransferase RgtA/B/C/D-like domain-containing protein</fullName>
    </recommendedName>
</protein>
<sequence>MKVIKKASFIYIAVIILFVVFKILSGIVPHHLVRDNIKKSYSSFVEYPIVGLSEGEWEKSTQLDGVSEYYLLANAMSTTGENPVKEALGNYIVQGHGSSGIEIINYLKDIGTHETNLENKIYKPAYWWGIQSLMRPLLVFYSYSAAISVLQLVVLFMMIILFYLISNRIGLVEGVLFVFSMWSINIFVVTMSFFFASTFLAGMGICIYIFFDKSLDTNYGYIFLVAGMLTAYFDWLSATTIPLTLPLIVLFLLMNKKSGLSLKRGMKLGVVSSVMWVLGYSSTIIAKWILAGLAGFDVWGGALLRVGAGVSGTKVDWLPSDTVGLALASIKGNYEQLRFIVIARYSGQMNMLIILMFLVLLLAVLFRKRGTFPVYLSIIALYPVVEYIMLKGHDAIHCWFTYRSAAATVWAASLMIFYMVDLDKLRRLKL</sequence>
<evidence type="ECO:0008006" key="4">
    <source>
        <dbReference type="Google" id="ProtNLM"/>
    </source>
</evidence>
<dbReference type="AlphaFoldDB" id="A0A419TBI0"/>
<dbReference type="EMBL" id="MCIA01000001">
    <property type="protein sequence ID" value="RKD34839.1"/>
    <property type="molecule type" value="Genomic_DNA"/>
</dbReference>
<accession>A0A419TBI0</accession>
<feature type="transmembrane region" description="Helical" evidence="1">
    <location>
        <begin position="372"/>
        <end position="390"/>
    </location>
</feature>
<keyword evidence="1" id="KW-0472">Membrane</keyword>
<gene>
    <name evidence="2" type="ORF">BET01_00285</name>
</gene>
<keyword evidence="3" id="KW-1185">Reference proteome</keyword>
<feature type="transmembrane region" description="Helical" evidence="1">
    <location>
        <begin position="186"/>
        <end position="211"/>
    </location>
</feature>
<evidence type="ECO:0000313" key="2">
    <source>
        <dbReference type="EMBL" id="RKD34839.1"/>
    </source>
</evidence>
<feature type="transmembrane region" description="Helical" evidence="1">
    <location>
        <begin position="345"/>
        <end position="365"/>
    </location>
</feature>
<feature type="transmembrane region" description="Helical" evidence="1">
    <location>
        <begin position="9"/>
        <end position="28"/>
    </location>
</feature>
<comment type="caution">
    <text evidence="2">The sequence shown here is derived from an EMBL/GenBank/DDBJ whole genome shotgun (WGS) entry which is preliminary data.</text>
</comment>
<evidence type="ECO:0000256" key="1">
    <source>
        <dbReference type="SAM" id="Phobius"/>
    </source>
</evidence>
<reference evidence="2 3" key="1">
    <citation type="submission" date="2016-08" db="EMBL/GenBank/DDBJ databases">
        <title>A new outlook on sporulation: Clostridium algidixylanolyticum.</title>
        <authorList>
            <person name="Poppleton D.I."/>
            <person name="Gribaldo S."/>
        </authorList>
    </citation>
    <scope>NUCLEOTIDE SEQUENCE [LARGE SCALE GENOMIC DNA]</scope>
    <source>
        <strain evidence="2 3">SPL73</strain>
    </source>
</reference>
<dbReference type="RefSeq" id="WP_120194770.1">
    <property type="nucleotide sequence ID" value="NZ_MCIA01000001.1"/>
</dbReference>
<feature type="transmembrane region" description="Helical" evidence="1">
    <location>
        <begin position="402"/>
        <end position="420"/>
    </location>
</feature>
<keyword evidence="1" id="KW-0812">Transmembrane</keyword>
<name>A0A419TBI0_9FIRM</name>
<feature type="transmembrane region" description="Helical" evidence="1">
    <location>
        <begin position="231"/>
        <end position="253"/>
    </location>
</feature>
<organism evidence="2 3">
    <name type="scientific">Lacrimispora algidixylanolytica</name>
    <dbReference type="NCBI Taxonomy" id="94868"/>
    <lineage>
        <taxon>Bacteria</taxon>
        <taxon>Bacillati</taxon>
        <taxon>Bacillota</taxon>
        <taxon>Clostridia</taxon>
        <taxon>Lachnospirales</taxon>
        <taxon>Lachnospiraceae</taxon>
        <taxon>Lacrimispora</taxon>
    </lineage>
</organism>
<evidence type="ECO:0000313" key="3">
    <source>
        <dbReference type="Proteomes" id="UP000284277"/>
    </source>
</evidence>
<feature type="transmembrane region" description="Helical" evidence="1">
    <location>
        <begin position="140"/>
        <end position="165"/>
    </location>
</feature>
<dbReference type="Proteomes" id="UP000284277">
    <property type="component" value="Unassembled WGS sequence"/>
</dbReference>
<proteinExistence type="predicted"/>
<feature type="transmembrane region" description="Helical" evidence="1">
    <location>
        <begin position="274"/>
        <end position="296"/>
    </location>
</feature>
<keyword evidence="1" id="KW-1133">Transmembrane helix</keyword>